<comment type="caution">
    <text evidence="2">The sequence shown here is derived from an EMBL/GenBank/DDBJ whole genome shotgun (WGS) entry which is preliminary data.</text>
</comment>
<evidence type="ECO:0000256" key="1">
    <source>
        <dbReference type="SAM" id="SignalP"/>
    </source>
</evidence>
<evidence type="ECO:0008006" key="4">
    <source>
        <dbReference type="Google" id="ProtNLM"/>
    </source>
</evidence>
<organism evidence="2 3">
    <name type="scientific">Puccinia graminis f. sp. tritici</name>
    <dbReference type="NCBI Taxonomy" id="56615"/>
    <lineage>
        <taxon>Eukaryota</taxon>
        <taxon>Fungi</taxon>
        <taxon>Dikarya</taxon>
        <taxon>Basidiomycota</taxon>
        <taxon>Pucciniomycotina</taxon>
        <taxon>Pucciniomycetes</taxon>
        <taxon>Pucciniales</taxon>
        <taxon>Pucciniaceae</taxon>
        <taxon>Puccinia</taxon>
    </lineage>
</organism>
<name>A0A5B0S2A5_PUCGR</name>
<evidence type="ECO:0000313" key="2">
    <source>
        <dbReference type="EMBL" id="KAA1132306.1"/>
    </source>
</evidence>
<feature type="chain" id="PRO_5022720870" description="Secreted protein" evidence="1">
    <location>
        <begin position="28"/>
        <end position="89"/>
    </location>
</feature>
<dbReference type="AlphaFoldDB" id="A0A5B0S2A5"/>
<sequence>MKSFTTSLAFLPLFWAMLSRHSPEAHCMSSSLEDSIKPRQAPAPGHGLVVILRLTGGMFRGRSTLDFRRDNKFGRRVIVVGPEPIRLPA</sequence>
<dbReference type="Proteomes" id="UP000325313">
    <property type="component" value="Unassembled WGS sequence"/>
</dbReference>
<accession>A0A5B0S2A5</accession>
<feature type="signal peptide" evidence="1">
    <location>
        <begin position="1"/>
        <end position="27"/>
    </location>
</feature>
<proteinExistence type="predicted"/>
<keyword evidence="1" id="KW-0732">Signal</keyword>
<dbReference type="EMBL" id="VDEP01000084">
    <property type="protein sequence ID" value="KAA1132306.1"/>
    <property type="molecule type" value="Genomic_DNA"/>
</dbReference>
<reference evidence="2 3" key="1">
    <citation type="submission" date="2019-05" db="EMBL/GenBank/DDBJ databases">
        <title>Emergence of the Ug99 lineage of the wheat stem rust pathogen through somatic hybridization.</title>
        <authorList>
            <person name="Li F."/>
            <person name="Upadhyaya N.M."/>
            <person name="Sperschneider J."/>
            <person name="Matny O."/>
            <person name="Nguyen-Phuc H."/>
            <person name="Mago R."/>
            <person name="Raley C."/>
            <person name="Miller M.E."/>
            <person name="Silverstein K.A.T."/>
            <person name="Henningsen E."/>
            <person name="Hirsch C.D."/>
            <person name="Visser B."/>
            <person name="Pretorius Z.A."/>
            <person name="Steffenson B.J."/>
            <person name="Schwessinger B."/>
            <person name="Dodds P.N."/>
            <person name="Figueroa M."/>
        </authorList>
    </citation>
    <scope>NUCLEOTIDE SEQUENCE [LARGE SCALE GENOMIC DNA]</scope>
    <source>
        <strain evidence="2 3">Ug99</strain>
    </source>
</reference>
<gene>
    <name evidence="2" type="ORF">PGTUg99_002156</name>
</gene>
<protein>
    <recommendedName>
        <fullName evidence="4">Secreted protein</fullName>
    </recommendedName>
</protein>
<evidence type="ECO:0000313" key="3">
    <source>
        <dbReference type="Proteomes" id="UP000325313"/>
    </source>
</evidence>